<protein>
    <submittedName>
        <fullName evidence="2">Uncharacterized protein</fullName>
    </submittedName>
</protein>
<evidence type="ECO:0000313" key="2">
    <source>
        <dbReference type="EMBL" id="MEV4685704.1"/>
    </source>
</evidence>
<name>A0ABV3I4D6_9ACTN</name>
<organism evidence="2 3">
    <name type="scientific">Streptomyces kurssanovii</name>
    <dbReference type="NCBI Taxonomy" id="67312"/>
    <lineage>
        <taxon>Bacteria</taxon>
        <taxon>Bacillati</taxon>
        <taxon>Actinomycetota</taxon>
        <taxon>Actinomycetes</taxon>
        <taxon>Kitasatosporales</taxon>
        <taxon>Streptomycetaceae</taxon>
        <taxon>Streptomyces</taxon>
    </lineage>
</organism>
<dbReference type="Proteomes" id="UP001552521">
    <property type="component" value="Unassembled WGS sequence"/>
</dbReference>
<feature type="compositionally biased region" description="Basic and acidic residues" evidence="1">
    <location>
        <begin position="11"/>
        <end position="38"/>
    </location>
</feature>
<comment type="caution">
    <text evidence="2">The sequence shown here is derived from an EMBL/GenBank/DDBJ whole genome shotgun (WGS) entry which is preliminary data.</text>
</comment>
<evidence type="ECO:0000313" key="3">
    <source>
        <dbReference type="Proteomes" id="UP001552521"/>
    </source>
</evidence>
<evidence type="ECO:0000256" key="1">
    <source>
        <dbReference type="SAM" id="MobiDB-lite"/>
    </source>
</evidence>
<gene>
    <name evidence="2" type="ORF">AB0K36_33605</name>
</gene>
<feature type="compositionally biased region" description="Polar residues" evidence="1">
    <location>
        <begin position="39"/>
        <end position="57"/>
    </location>
</feature>
<feature type="region of interest" description="Disordered" evidence="1">
    <location>
        <begin position="1"/>
        <end position="75"/>
    </location>
</feature>
<sequence length="75" mass="8058">MAGTEKSPQNDPERHQDREHEPRADRGPGAHSGREQQPQERTVPGTASATEGYNSRGTGSGESLEGVQKDDEEGS</sequence>
<feature type="compositionally biased region" description="Polar residues" evidence="1">
    <location>
        <begin position="1"/>
        <end position="10"/>
    </location>
</feature>
<dbReference type="RefSeq" id="WP_364601443.1">
    <property type="nucleotide sequence ID" value="NZ_JBFAQK010000094.1"/>
</dbReference>
<keyword evidence="3" id="KW-1185">Reference proteome</keyword>
<proteinExistence type="predicted"/>
<reference evidence="2 3" key="1">
    <citation type="submission" date="2024-06" db="EMBL/GenBank/DDBJ databases">
        <title>The Natural Products Discovery Center: Release of the First 8490 Sequenced Strains for Exploring Actinobacteria Biosynthetic Diversity.</title>
        <authorList>
            <person name="Kalkreuter E."/>
            <person name="Kautsar S.A."/>
            <person name="Yang D."/>
            <person name="Bader C.D."/>
            <person name="Teijaro C.N."/>
            <person name="Fluegel L."/>
            <person name="Davis C.M."/>
            <person name="Simpson J.R."/>
            <person name="Lauterbach L."/>
            <person name="Steele A.D."/>
            <person name="Gui C."/>
            <person name="Meng S."/>
            <person name="Li G."/>
            <person name="Viehrig K."/>
            <person name="Ye F."/>
            <person name="Su P."/>
            <person name="Kiefer A.F."/>
            <person name="Nichols A."/>
            <person name="Cepeda A.J."/>
            <person name="Yan W."/>
            <person name="Fan B."/>
            <person name="Jiang Y."/>
            <person name="Adhikari A."/>
            <person name="Zheng C.-J."/>
            <person name="Schuster L."/>
            <person name="Cowan T.M."/>
            <person name="Smanski M.J."/>
            <person name="Chevrette M.G."/>
            <person name="De Carvalho L.P.S."/>
            <person name="Shen B."/>
        </authorList>
    </citation>
    <scope>NUCLEOTIDE SEQUENCE [LARGE SCALE GENOMIC DNA]</scope>
    <source>
        <strain evidence="2 3">NPDC049344</strain>
    </source>
</reference>
<accession>A0ABV3I4D6</accession>
<dbReference type="EMBL" id="JBFAQK010000094">
    <property type="protein sequence ID" value="MEV4685704.1"/>
    <property type="molecule type" value="Genomic_DNA"/>
</dbReference>